<protein>
    <submittedName>
        <fullName evidence="1">Uncharacterized protein</fullName>
    </submittedName>
</protein>
<proteinExistence type="predicted"/>
<evidence type="ECO:0000313" key="2">
    <source>
        <dbReference type="Proteomes" id="UP000290289"/>
    </source>
</evidence>
<accession>A0A498KEK8</accession>
<keyword evidence="2" id="KW-1185">Reference proteome</keyword>
<dbReference type="EMBL" id="RDQH01000328">
    <property type="protein sequence ID" value="RXI06790.1"/>
    <property type="molecule type" value="Genomic_DNA"/>
</dbReference>
<name>A0A498KEK8_MALDO</name>
<comment type="caution">
    <text evidence="1">The sequence shown here is derived from an EMBL/GenBank/DDBJ whole genome shotgun (WGS) entry which is preliminary data.</text>
</comment>
<sequence>MKLTWSFLENMWELGADKQAKGVRDYHFKMLDKAHKKKEEGEEPTTSGFTVLVLYWVCLHTKLVEIIERQKNMIPAITR</sequence>
<dbReference type="Proteomes" id="UP000290289">
    <property type="component" value="Chromosome 2"/>
</dbReference>
<reference evidence="1 2" key="1">
    <citation type="submission" date="2018-10" db="EMBL/GenBank/DDBJ databases">
        <title>A high-quality apple genome assembly.</title>
        <authorList>
            <person name="Hu J."/>
        </authorList>
    </citation>
    <scope>NUCLEOTIDE SEQUENCE [LARGE SCALE GENOMIC DNA]</scope>
    <source>
        <strain evidence="2">cv. HFTH1</strain>
        <tissue evidence="1">Young leaf</tissue>
    </source>
</reference>
<organism evidence="1 2">
    <name type="scientific">Malus domestica</name>
    <name type="common">Apple</name>
    <name type="synonym">Pyrus malus</name>
    <dbReference type="NCBI Taxonomy" id="3750"/>
    <lineage>
        <taxon>Eukaryota</taxon>
        <taxon>Viridiplantae</taxon>
        <taxon>Streptophyta</taxon>
        <taxon>Embryophyta</taxon>
        <taxon>Tracheophyta</taxon>
        <taxon>Spermatophyta</taxon>
        <taxon>Magnoliopsida</taxon>
        <taxon>eudicotyledons</taxon>
        <taxon>Gunneridae</taxon>
        <taxon>Pentapetalae</taxon>
        <taxon>rosids</taxon>
        <taxon>fabids</taxon>
        <taxon>Rosales</taxon>
        <taxon>Rosaceae</taxon>
        <taxon>Amygdaloideae</taxon>
        <taxon>Maleae</taxon>
        <taxon>Malus</taxon>
    </lineage>
</organism>
<evidence type="ECO:0000313" key="1">
    <source>
        <dbReference type="EMBL" id="RXI06790.1"/>
    </source>
</evidence>
<dbReference type="AlphaFoldDB" id="A0A498KEK8"/>
<gene>
    <name evidence="1" type="ORF">DVH24_025926</name>
</gene>